<evidence type="ECO:0000313" key="1">
    <source>
        <dbReference type="EMBL" id="KAJ1674680.1"/>
    </source>
</evidence>
<sequence length="1020" mass="116070">MSSTTSPPTPSSSLSATPTPTTSPISRSIASSTTSNNNNNNLNASYLFDPSNIAGTGPYFDSSGTDAATQVLVGLILGSVCILVFSWLRPKFPDLYSPRIRLRRRRPLNLPKSYFGWMWTVIKTPDEFVLQTLGLDSLIYLRFWRMCIYIFIILNLWALVLVVPINHLWSELREDTTEGNGSVDNDKESRKPFDSPLKAVPRGSPYGIAHVFAVYIFSAIVIYCLDRFSLHVISLRWHFLLYTRHSVPARTVMISHLPHPLRDRRALRRFLYRMRLGPIERIYICPSGNKILSYLNARTNALRWLERYYYARVRNLTSNPDYSPRKLAKIAVLPGKEHRDEAHQLLLQWGGSSNPPPSPESLTSPANGTTCSPGRGKMPPMPPTLDLKRIEEAGRRSLSIATSTNSDTITDQYFRPISSPVLSSNSQHQQQQRQRQMSPKDTIPSPNNSNSSSSSAPRPLSNATVTYPPGNSSSRCRHRISHVRRLSRYYLFGWYHRRAAARRERLLEKQLQRFMESDITIQRYRLNPEKRGPSHVAFVTMKRSVDAHIAASIQIHSQPNMMHVALAEEPRAIVWKNIWRSSSVRWIRQTTELILTFLLMVLWVVPVILISTLISLKFLIHVFPSLEDFAETHHVARSLLGYTLPSLILTIFLTILPKILRGFVVFGSARTLVSVDIQVLHRHFVFLVIYVILIFSMSGTVFSTIADLFEAPGNIAQRLITSVPNVASWFTVYTMLYGAGYQVLKLLQLKGVCRWIWHRWWAKTPRDFSDLMAPIYVDWGALYPWPMLFYWICMTYSCISPLILFMGLIYFLVGLFIQKYLLLYSWHNRYESAGRHWPSVLVWLVIGVIFFQLIMLGFFTIGNSKYYSPPLVFPPVFTLLYLIYRIPSLRKLMYTVPIQLLREVEYRRCQLVRQAKVVVPSNTPALPTLASQFSFSSARRPPMNSVPTTQAVGDCGDKYRSHHRSMSTSLPTTTTTTFSLKPAPVYRAMSMAAAATSSATPSLSSSSAGNAQRYSAACQP</sequence>
<dbReference type="EMBL" id="JAMZIH010005766">
    <property type="protein sequence ID" value="KAJ1674680.1"/>
    <property type="molecule type" value="Genomic_DNA"/>
</dbReference>
<gene>
    <name evidence="1" type="ORF">EV182_002784</name>
</gene>
<keyword evidence="2" id="KW-1185">Reference proteome</keyword>
<comment type="caution">
    <text evidence="1">The sequence shown here is derived from an EMBL/GenBank/DDBJ whole genome shotgun (WGS) entry which is preliminary data.</text>
</comment>
<reference evidence="1" key="1">
    <citation type="submission" date="2022-06" db="EMBL/GenBank/DDBJ databases">
        <title>Phylogenomic reconstructions and comparative analyses of Kickxellomycotina fungi.</title>
        <authorList>
            <person name="Reynolds N.K."/>
            <person name="Stajich J.E."/>
            <person name="Barry K."/>
            <person name="Grigoriev I.V."/>
            <person name="Crous P."/>
            <person name="Smith M.E."/>
        </authorList>
    </citation>
    <scope>NUCLEOTIDE SEQUENCE</scope>
    <source>
        <strain evidence="1">RSA 2271</strain>
    </source>
</reference>
<feature type="non-terminal residue" evidence="1">
    <location>
        <position position="1020"/>
    </location>
</feature>
<evidence type="ECO:0000313" key="2">
    <source>
        <dbReference type="Proteomes" id="UP001145114"/>
    </source>
</evidence>
<dbReference type="Proteomes" id="UP001145114">
    <property type="component" value="Unassembled WGS sequence"/>
</dbReference>
<accession>A0ACC1HH34</accession>
<proteinExistence type="predicted"/>
<protein>
    <submittedName>
        <fullName evidence="1">Uncharacterized protein</fullName>
    </submittedName>
</protein>
<name>A0ACC1HH34_9FUNG</name>
<organism evidence="1 2">
    <name type="scientific">Spiromyces aspiralis</name>
    <dbReference type="NCBI Taxonomy" id="68401"/>
    <lineage>
        <taxon>Eukaryota</taxon>
        <taxon>Fungi</taxon>
        <taxon>Fungi incertae sedis</taxon>
        <taxon>Zoopagomycota</taxon>
        <taxon>Kickxellomycotina</taxon>
        <taxon>Kickxellomycetes</taxon>
        <taxon>Kickxellales</taxon>
        <taxon>Kickxellaceae</taxon>
        <taxon>Spiromyces</taxon>
    </lineage>
</organism>